<name>A0A1I5ALY1_9RHOB</name>
<reference evidence="2" key="1">
    <citation type="submission" date="2016-10" db="EMBL/GenBank/DDBJ databases">
        <authorList>
            <person name="Varghese N."/>
            <person name="Submissions S."/>
        </authorList>
    </citation>
    <scope>NUCLEOTIDE SEQUENCE [LARGE SCALE GENOMIC DNA]</scope>
    <source>
        <strain evidence="2">DSM 28463</strain>
    </source>
</reference>
<dbReference type="STRING" id="1005928.SAMN04487859_10673"/>
<proteinExistence type="predicted"/>
<dbReference type="Proteomes" id="UP000198599">
    <property type="component" value="Unassembled WGS sequence"/>
</dbReference>
<dbReference type="AlphaFoldDB" id="A0A1I5ALY1"/>
<gene>
    <name evidence="1" type="ORF">SAMN04487859_10673</name>
</gene>
<keyword evidence="2" id="KW-1185">Reference proteome</keyword>
<dbReference type="RefSeq" id="WP_092836059.1">
    <property type="nucleotide sequence ID" value="NZ_FOVP01000006.1"/>
</dbReference>
<protein>
    <submittedName>
        <fullName evidence="1">Uncharacterized protein</fullName>
    </submittedName>
</protein>
<dbReference type="OrthoDB" id="7857461at2"/>
<evidence type="ECO:0000313" key="1">
    <source>
        <dbReference type="EMBL" id="SFN63457.1"/>
    </source>
</evidence>
<organism evidence="1 2">
    <name type="scientific">Roseovarius lutimaris</name>
    <dbReference type="NCBI Taxonomy" id="1005928"/>
    <lineage>
        <taxon>Bacteria</taxon>
        <taxon>Pseudomonadati</taxon>
        <taxon>Pseudomonadota</taxon>
        <taxon>Alphaproteobacteria</taxon>
        <taxon>Rhodobacterales</taxon>
        <taxon>Roseobacteraceae</taxon>
        <taxon>Roseovarius</taxon>
    </lineage>
</organism>
<accession>A0A1I5ALY1</accession>
<evidence type="ECO:0000313" key="2">
    <source>
        <dbReference type="Proteomes" id="UP000198599"/>
    </source>
</evidence>
<dbReference type="EMBL" id="FOVP01000006">
    <property type="protein sequence ID" value="SFN63457.1"/>
    <property type="molecule type" value="Genomic_DNA"/>
</dbReference>
<sequence length="142" mass="15334">MTQNIASGLPDISGTTANDMQGKPMLPYLRAMILAVAIMSVPGMAAKAEQLLSQEEIESQIIGQRFQGKKGILSVRVHYGRDGSVTLRSPIGTGAGRWTLADNRLCVNLSSGPRKTNECLSFIPQPDGSYRASNGLRLTRMK</sequence>